<comment type="caution">
    <text evidence="1">The sequence shown here is derived from an EMBL/GenBank/DDBJ whole genome shotgun (WGS) entry which is preliminary data.</text>
</comment>
<evidence type="ECO:0000313" key="1">
    <source>
        <dbReference type="EMBL" id="KAG0418538.1"/>
    </source>
</evidence>
<name>A0AC60PF00_IXOPE</name>
<keyword evidence="2" id="KW-1185">Reference proteome</keyword>
<evidence type="ECO:0000313" key="2">
    <source>
        <dbReference type="Proteomes" id="UP000805193"/>
    </source>
</evidence>
<gene>
    <name evidence="1" type="ORF">HPB47_004774</name>
</gene>
<accession>A0AC60PF00</accession>
<dbReference type="Proteomes" id="UP000805193">
    <property type="component" value="Unassembled WGS sequence"/>
</dbReference>
<sequence>MLGLHGRGSSAAGRTGRLPQRNLLRRDTRALIFPCVCSLPRNLSRVEEVSLRRLRAGAALTPSVTWTWGHTPADPGTCPKCPAPVATVDAHHLLWLRSGTKTTVRRYLARPD</sequence>
<protein>
    <submittedName>
        <fullName evidence="1">Uncharacterized protein</fullName>
    </submittedName>
</protein>
<proteinExistence type="predicted"/>
<dbReference type="EMBL" id="JABSTQ010010731">
    <property type="protein sequence ID" value="KAG0418538.1"/>
    <property type="molecule type" value="Genomic_DNA"/>
</dbReference>
<reference evidence="1 2" key="1">
    <citation type="journal article" date="2020" name="Cell">
        <title>Large-Scale Comparative Analyses of Tick Genomes Elucidate Their Genetic Diversity and Vector Capacities.</title>
        <authorList>
            <consortium name="Tick Genome and Microbiome Consortium (TIGMIC)"/>
            <person name="Jia N."/>
            <person name="Wang J."/>
            <person name="Shi W."/>
            <person name="Du L."/>
            <person name="Sun Y."/>
            <person name="Zhan W."/>
            <person name="Jiang J.F."/>
            <person name="Wang Q."/>
            <person name="Zhang B."/>
            <person name="Ji P."/>
            <person name="Bell-Sakyi L."/>
            <person name="Cui X.M."/>
            <person name="Yuan T.T."/>
            <person name="Jiang B.G."/>
            <person name="Yang W.F."/>
            <person name="Lam T.T."/>
            <person name="Chang Q.C."/>
            <person name="Ding S.J."/>
            <person name="Wang X.J."/>
            <person name="Zhu J.G."/>
            <person name="Ruan X.D."/>
            <person name="Zhao L."/>
            <person name="Wei J.T."/>
            <person name="Ye R.Z."/>
            <person name="Que T.C."/>
            <person name="Du C.H."/>
            <person name="Zhou Y.H."/>
            <person name="Cheng J.X."/>
            <person name="Dai P.F."/>
            <person name="Guo W.B."/>
            <person name="Han X.H."/>
            <person name="Huang E.J."/>
            <person name="Li L.F."/>
            <person name="Wei W."/>
            <person name="Gao Y.C."/>
            <person name="Liu J.Z."/>
            <person name="Shao H.Z."/>
            <person name="Wang X."/>
            <person name="Wang C.C."/>
            <person name="Yang T.C."/>
            <person name="Huo Q.B."/>
            <person name="Li W."/>
            <person name="Chen H.Y."/>
            <person name="Chen S.E."/>
            <person name="Zhou L.G."/>
            <person name="Ni X.B."/>
            <person name="Tian J.H."/>
            <person name="Sheng Y."/>
            <person name="Liu T."/>
            <person name="Pan Y.S."/>
            <person name="Xia L.Y."/>
            <person name="Li J."/>
            <person name="Zhao F."/>
            <person name="Cao W.C."/>
        </authorList>
    </citation>
    <scope>NUCLEOTIDE SEQUENCE [LARGE SCALE GENOMIC DNA]</scope>
    <source>
        <strain evidence="1">Iper-2018</strain>
    </source>
</reference>
<organism evidence="1 2">
    <name type="scientific">Ixodes persulcatus</name>
    <name type="common">Taiga tick</name>
    <dbReference type="NCBI Taxonomy" id="34615"/>
    <lineage>
        <taxon>Eukaryota</taxon>
        <taxon>Metazoa</taxon>
        <taxon>Ecdysozoa</taxon>
        <taxon>Arthropoda</taxon>
        <taxon>Chelicerata</taxon>
        <taxon>Arachnida</taxon>
        <taxon>Acari</taxon>
        <taxon>Parasitiformes</taxon>
        <taxon>Ixodida</taxon>
        <taxon>Ixodoidea</taxon>
        <taxon>Ixodidae</taxon>
        <taxon>Ixodinae</taxon>
        <taxon>Ixodes</taxon>
    </lineage>
</organism>